<reference evidence="2" key="1">
    <citation type="journal article" date="2022" name="Plant J.">
        <title>Strategies of tolerance reflected in two North American maple genomes.</title>
        <authorList>
            <person name="McEvoy S.L."/>
            <person name="Sezen U.U."/>
            <person name="Trouern-Trend A."/>
            <person name="McMahon S.M."/>
            <person name="Schaberg P.G."/>
            <person name="Yang J."/>
            <person name="Wegrzyn J.L."/>
            <person name="Swenson N.G."/>
        </authorList>
    </citation>
    <scope>NUCLEOTIDE SEQUENCE</scope>
    <source>
        <strain evidence="2">91603</strain>
    </source>
</reference>
<dbReference type="InterPro" id="IPR012337">
    <property type="entry name" value="RNaseH-like_sf"/>
</dbReference>
<name>A0AAD5NL96_ACENE</name>
<evidence type="ECO:0000313" key="2">
    <source>
        <dbReference type="EMBL" id="KAI9169020.1"/>
    </source>
</evidence>
<gene>
    <name evidence="2" type="ORF">LWI28_005604</name>
</gene>
<proteinExistence type="predicted"/>
<comment type="caution">
    <text evidence="2">The sequence shown here is derived from an EMBL/GenBank/DDBJ whole genome shotgun (WGS) entry which is preliminary data.</text>
</comment>
<dbReference type="EMBL" id="JAJSOW010000104">
    <property type="protein sequence ID" value="KAI9169020.1"/>
    <property type="molecule type" value="Genomic_DNA"/>
</dbReference>
<reference evidence="2" key="2">
    <citation type="submission" date="2023-02" db="EMBL/GenBank/DDBJ databases">
        <authorList>
            <person name="Swenson N.G."/>
            <person name="Wegrzyn J.L."/>
            <person name="Mcevoy S.L."/>
        </authorList>
    </citation>
    <scope>NUCLEOTIDE SEQUENCE</scope>
    <source>
        <strain evidence="2">91603</strain>
        <tissue evidence="2">Leaf</tissue>
    </source>
</reference>
<organism evidence="2 3">
    <name type="scientific">Acer negundo</name>
    <name type="common">Box elder</name>
    <dbReference type="NCBI Taxonomy" id="4023"/>
    <lineage>
        <taxon>Eukaryota</taxon>
        <taxon>Viridiplantae</taxon>
        <taxon>Streptophyta</taxon>
        <taxon>Embryophyta</taxon>
        <taxon>Tracheophyta</taxon>
        <taxon>Spermatophyta</taxon>
        <taxon>Magnoliopsida</taxon>
        <taxon>eudicotyledons</taxon>
        <taxon>Gunneridae</taxon>
        <taxon>Pentapetalae</taxon>
        <taxon>rosids</taxon>
        <taxon>malvids</taxon>
        <taxon>Sapindales</taxon>
        <taxon>Sapindaceae</taxon>
        <taxon>Hippocastanoideae</taxon>
        <taxon>Acereae</taxon>
        <taxon>Acer</taxon>
    </lineage>
</organism>
<dbReference type="GO" id="GO:0046983">
    <property type="term" value="F:protein dimerization activity"/>
    <property type="evidence" value="ECO:0007669"/>
    <property type="project" value="InterPro"/>
</dbReference>
<dbReference type="Pfam" id="PF05699">
    <property type="entry name" value="Dimer_Tnp_hAT"/>
    <property type="match status" value="1"/>
</dbReference>
<dbReference type="AlphaFoldDB" id="A0AAD5NL96"/>
<evidence type="ECO:0000259" key="1">
    <source>
        <dbReference type="Pfam" id="PF05699"/>
    </source>
</evidence>
<feature type="domain" description="HAT C-terminal dimerisation" evidence="1">
    <location>
        <begin position="1"/>
        <end position="47"/>
    </location>
</feature>
<keyword evidence="3" id="KW-1185">Reference proteome</keyword>
<dbReference type="Proteomes" id="UP001064489">
    <property type="component" value="Chromosome 7"/>
</dbReference>
<dbReference type="InterPro" id="IPR008906">
    <property type="entry name" value="HATC_C_dom"/>
</dbReference>
<accession>A0AAD5NL96</accession>
<sequence length="105" mass="11890">MARGLLTPPVSIVASESAFSAGGRTMTDRRTKLGVNSLKAVMCIRDWEAAEEREQGWQAMLEAEFKILELDCCSSLSKTLWTAIYYVNEDRPFISGWLIFLEFSF</sequence>
<dbReference type="SUPFAM" id="SSF53098">
    <property type="entry name" value="Ribonuclease H-like"/>
    <property type="match status" value="1"/>
</dbReference>
<evidence type="ECO:0000313" key="3">
    <source>
        <dbReference type="Proteomes" id="UP001064489"/>
    </source>
</evidence>
<protein>
    <recommendedName>
        <fullName evidence="1">HAT C-terminal dimerisation domain-containing protein</fullName>
    </recommendedName>
</protein>